<evidence type="ECO:0000313" key="3">
    <source>
        <dbReference type="EMBL" id="KAF2035297.1"/>
    </source>
</evidence>
<dbReference type="PANTHER" id="PTHR16099:SF5">
    <property type="entry name" value="NUCLEOTIDE TRIPHOSPHATE DIPHOSPHATASE NUDT15"/>
    <property type="match status" value="1"/>
</dbReference>
<dbReference type="SUPFAM" id="SSF55811">
    <property type="entry name" value="Nudix"/>
    <property type="match status" value="1"/>
</dbReference>
<dbReference type="GO" id="GO:0005829">
    <property type="term" value="C:cytosol"/>
    <property type="evidence" value="ECO:0007669"/>
    <property type="project" value="TreeGrafter"/>
</dbReference>
<proteinExistence type="predicted"/>
<dbReference type="CDD" id="cd04678">
    <property type="entry name" value="NUDIX_MTH2_Nudt15"/>
    <property type="match status" value="1"/>
</dbReference>
<sequence length="172" mass="19349">MADSQRPKIGVGVIIHDNAGNIIMGERAGSHGAGTLQCPGGHLEHGESFEENAAREVLEETGLIVGNIKFLTATNDVFKGEGKHYVTVFVMCEIIGENRVAQPMEPHKCAKWEWVHWSKMWAWAGEQAKAEDEGREVQRKMFLPLVNLWRERKECEHALVEDDGNSRNVRCK</sequence>
<dbReference type="GO" id="GO:0006203">
    <property type="term" value="P:dGTP catabolic process"/>
    <property type="evidence" value="ECO:0007669"/>
    <property type="project" value="TreeGrafter"/>
</dbReference>
<dbReference type="PROSITE" id="PS51462">
    <property type="entry name" value="NUDIX"/>
    <property type="match status" value="1"/>
</dbReference>
<dbReference type="InterPro" id="IPR000086">
    <property type="entry name" value="NUDIX_hydrolase_dom"/>
</dbReference>
<dbReference type="GO" id="GO:0035539">
    <property type="term" value="F:8-oxo-7,8-dihydrodeoxyguanosine triphosphate pyrophosphatase activity"/>
    <property type="evidence" value="ECO:0007669"/>
    <property type="project" value="TreeGrafter"/>
</dbReference>
<evidence type="ECO:0000256" key="1">
    <source>
        <dbReference type="ARBA" id="ARBA00022801"/>
    </source>
</evidence>
<accession>A0A9P4LT12</accession>
<keyword evidence="1" id="KW-0378">Hydrolase</keyword>
<dbReference type="OrthoDB" id="447842at2759"/>
<evidence type="ECO:0000259" key="2">
    <source>
        <dbReference type="PROSITE" id="PS51462"/>
    </source>
</evidence>
<dbReference type="Pfam" id="PF00293">
    <property type="entry name" value="NUDIX"/>
    <property type="match status" value="1"/>
</dbReference>
<name>A0A9P4LT12_9PLEO</name>
<reference evidence="3" key="1">
    <citation type="journal article" date="2020" name="Stud. Mycol.">
        <title>101 Dothideomycetes genomes: a test case for predicting lifestyles and emergence of pathogens.</title>
        <authorList>
            <person name="Haridas S."/>
            <person name="Albert R."/>
            <person name="Binder M."/>
            <person name="Bloem J."/>
            <person name="Labutti K."/>
            <person name="Salamov A."/>
            <person name="Andreopoulos B."/>
            <person name="Baker S."/>
            <person name="Barry K."/>
            <person name="Bills G."/>
            <person name="Bluhm B."/>
            <person name="Cannon C."/>
            <person name="Castanera R."/>
            <person name="Culley D."/>
            <person name="Daum C."/>
            <person name="Ezra D."/>
            <person name="Gonzalez J."/>
            <person name="Henrissat B."/>
            <person name="Kuo A."/>
            <person name="Liang C."/>
            <person name="Lipzen A."/>
            <person name="Lutzoni F."/>
            <person name="Magnuson J."/>
            <person name="Mondo S."/>
            <person name="Nolan M."/>
            <person name="Ohm R."/>
            <person name="Pangilinan J."/>
            <person name="Park H.-J."/>
            <person name="Ramirez L."/>
            <person name="Alfaro M."/>
            <person name="Sun H."/>
            <person name="Tritt A."/>
            <person name="Yoshinaga Y."/>
            <person name="Zwiers L.-H."/>
            <person name="Turgeon B."/>
            <person name="Goodwin S."/>
            <person name="Spatafora J."/>
            <person name="Crous P."/>
            <person name="Grigoriev I."/>
        </authorList>
    </citation>
    <scope>NUCLEOTIDE SEQUENCE</scope>
    <source>
        <strain evidence="3">CBS 110217</strain>
    </source>
</reference>
<dbReference type="PRINTS" id="PR00502">
    <property type="entry name" value="NUDIXFAMILY"/>
</dbReference>
<keyword evidence="4" id="KW-1185">Reference proteome</keyword>
<dbReference type="Gene3D" id="3.90.79.10">
    <property type="entry name" value="Nucleoside Triphosphate Pyrophosphohydrolase"/>
    <property type="match status" value="1"/>
</dbReference>
<evidence type="ECO:0000313" key="4">
    <source>
        <dbReference type="Proteomes" id="UP000799777"/>
    </source>
</evidence>
<comment type="caution">
    <text evidence="3">The sequence shown here is derived from an EMBL/GenBank/DDBJ whole genome shotgun (WGS) entry which is preliminary data.</text>
</comment>
<dbReference type="InterPro" id="IPR020476">
    <property type="entry name" value="Nudix_hydrolase"/>
</dbReference>
<dbReference type="AlphaFoldDB" id="A0A9P4LT12"/>
<protein>
    <recommendedName>
        <fullName evidence="2">Nudix hydrolase domain-containing protein</fullName>
    </recommendedName>
</protein>
<dbReference type="PANTHER" id="PTHR16099">
    <property type="entry name" value="8-OXO-DGTP DIPHOSPHATES NUDT15"/>
    <property type="match status" value="1"/>
</dbReference>
<dbReference type="Proteomes" id="UP000799777">
    <property type="component" value="Unassembled WGS sequence"/>
</dbReference>
<dbReference type="EMBL" id="ML978158">
    <property type="protein sequence ID" value="KAF2035297.1"/>
    <property type="molecule type" value="Genomic_DNA"/>
</dbReference>
<feature type="domain" description="Nudix hydrolase" evidence="2">
    <location>
        <begin position="6"/>
        <end position="143"/>
    </location>
</feature>
<dbReference type="FunFam" id="3.90.79.10:FF:000060">
    <property type="entry name" value="Nudix hydrolase 1"/>
    <property type="match status" value="1"/>
</dbReference>
<dbReference type="InterPro" id="IPR015797">
    <property type="entry name" value="NUDIX_hydrolase-like_dom_sf"/>
</dbReference>
<organism evidence="3 4">
    <name type="scientific">Setomelanomma holmii</name>
    <dbReference type="NCBI Taxonomy" id="210430"/>
    <lineage>
        <taxon>Eukaryota</taxon>
        <taxon>Fungi</taxon>
        <taxon>Dikarya</taxon>
        <taxon>Ascomycota</taxon>
        <taxon>Pezizomycotina</taxon>
        <taxon>Dothideomycetes</taxon>
        <taxon>Pleosporomycetidae</taxon>
        <taxon>Pleosporales</taxon>
        <taxon>Pleosporineae</taxon>
        <taxon>Phaeosphaeriaceae</taxon>
        <taxon>Setomelanomma</taxon>
    </lineage>
</organism>
<gene>
    <name evidence="3" type="ORF">EK21DRAFT_84912</name>
</gene>